<reference evidence="2 3" key="1">
    <citation type="submission" date="2019-05" db="EMBL/GenBank/DDBJ databases">
        <authorList>
            <consortium name="Pathogen Informatics"/>
        </authorList>
    </citation>
    <scope>NUCLEOTIDE SEQUENCE [LARGE SCALE GENOMIC DNA]</scope>
    <source>
        <strain evidence="2 3">NM319</strain>
    </source>
</reference>
<protein>
    <recommendedName>
        <fullName evidence="4">Excinuclease ABC subunit A</fullName>
    </recommendedName>
</protein>
<dbReference type="PROSITE" id="PS51257">
    <property type="entry name" value="PROKAR_LIPOPROTEIN"/>
    <property type="match status" value="1"/>
</dbReference>
<feature type="signal peptide" evidence="1">
    <location>
        <begin position="1"/>
        <end position="17"/>
    </location>
</feature>
<evidence type="ECO:0000313" key="2">
    <source>
        <dbReference type="EMBL" id="VTU08807.1"/>
    </source>
</evidence>
<gene>
    <name evidence="2" type="ORF">SAMEA1410922_01647</name>
</gene>
<dbReference type="Proteomes" id="UP000308167">
    <property type="component" value="Unassembled WGS sequence"/>
</dbReference>
<organism evidence="2 3">
    <name type="scientific">Actinobacillus porcinus</name>
    <dbReference type="NCBI Taxonomy" id="51048"/>
    <lineage>
        <taxon>Bacteria</taxon>
        <taxon>Pseudomonadati</taxon>
        <taxon>Pseudomonadota</taxon>
        <taxon>Gammaproteobacteria</taxon>
        <taxon>Pasteurellales</taxon>
        <taxon>Pasteurellaceae</taxon>
        <taxon>Actinobacillus</taxon>
    </lineage>
</organism>
<dbReference type="EMBL" id="CABFKI010000010">
    <property type="protein sequence ID" value="VTU08807.1"/>
    <property type="molecule type" value="Genomic_DNA"/>
</dbReference>
<comment type="caution">
    <text evidence="2">The sequence shown here is derived from an EMBL/GenBank/DDBJ whole genome shotgun (WGS) entry which is preliminary data.</text>
</comment>
<keyword evidence="3" id="KW-1185">Reference proteome</keyword>
<keyword evidence="1" id="KW-0732">Signal</keyword>
<evidence type="ECO:0000313" key="3">
    <source>
        <dbReference type="Proteomes" id="UP000308167"/>
    </source>
</evidence>
<evidence type="ECO:0000256" key="1">
    <source>
        <dbReference type="SAM" id="SignalP"/>
    </source>
</evidence>
<dbReference type="RefSeq" id="WP_135710671.1">
    <property type="nucleotide sequence ID" value="NZ_CABFKI010000010.1"/>
</dbReference>
<accession>A0ABY6TKW8</accession>
<name>A0ABY6TKW8_9PAST</name>
<proteinExistence type="predicted"/>
<evidence type="ECO:0008006" key="4">
    <source>
        <dbReference type="Google" id="ProtNLM"/>
    </source>
</evidence>
<dbReference type="GeneID" id="86156024"/>
<feature type="chain" id="PRO_5045858412" description="Excinuclease ABC subunit A" evidence="1">
    <location>
        <begin position="18"/>
        <end position="148"/>
    </location>
</feature>
<sequence length="148" mass="15563">MKLVKSFSILGAVALLAACSGHSDTVSSTVKQTENVASHESTATNSVQPETKTIAYACSVKGKTNQPVVAVYTFKNGEAETATVTIQKKTVGKNLKVDTAYQDGVKFVSGTNIWSLDVGFNAKTAETTVPVMFTANNVILAKNCAIAK</sequence>